<evidence type="ECO:0000313" key="2">
    <source>
        <dbReference type="Proteomes" id="UP001516400"/>
    </source>
</evidence>
<dbReference type="Proteomes" id="UP001516400">
    <property type="component" value="Unassembled WGS sequence"/>
</dbReference>
<dbReference type="Gene3D" id="1.10.238.20">
    <property type="entry name" value="Pheromone/general odorant binding protein domain"/>
    <property type="match status" value="1"/>
</dbReference>
<reference evidence="1 2" key="1">
    <citation type="journal article" date="2021" name="BMC Biol.">
        <title>Horizontally acquired antibacterial genes associated with adaptive radiation of ladybird beetles.</title>
        <authorList>
            <person name="Li H.S."/>
            <person name="Tang X.F."/>
            <person name="Huang Y.H."/>
            <person name="Xu Z.Y."/>
            <person name="Chen M.L."/>
            <person name="Du X.Y."/>
            <person name="Qiu B.Y."/>
            <person name="Chen P.T."/>
            <person name="Zhang W."/>
            <person name="Slipinski A."/>
            <person name="Escalona H.E."/>
            <person name="Waterhouse R.M."/>
            <person name="Zwick A."/>
            <person name="Pang H."/>
        </authorList>
    </citation>
    <scope>NUCLEOTIDE SEQUENCE [LARGE SCALE GENOMIC DNA]</scope>
    <source>
        <strain evidence="1">SYSU2018</strain>
    </source>
</reference>
<dbReference type="EMBL" id="JABFTP020000185">
    <property type="protein sequence ID" value="KAL3286797.1"/>
    <property type="molecule type" value="Genomic_DNA"/>
</dbReference>
<organism evidence="1 2">
    <name type="scientific">Cryptolaemus montrouzieri</name>
    <dbReference type="NCBI Taxonomy" id="559131"/>
    <lineage>
        <taxon>Eukaryota</taxon>
        <taxon>Metazoa</taxon>
        <taxon>Ecdysozoa</taxon>
        <taxon>Arthropoda</taxon>
        <taxon>Hexapoda</taxon>
        <taxon>Insecta</taxon>
        <taxon>Pterygota</taxon>
        <taxon>Neoptera</taxon>
        <taxon>Endopterygota</taxon>
        <taxon>Coleoptera</taxon>
        <taxon>Polyphaga</taxon>
        <taxon>Cucujiformia</taxon>
        <taxon>Coccinelloidea</taxon>
        <taxon>Coccinellidae</taxon>
        <taxon>Scymninae</taxon>
        <taxon>Scymnini</taxon>
        <taxon>Cryptolaemus</taxon>
    </lineage>
</organism>
<name>A0ABD2P7Y7_9CUCU</name>
<dbReference type="AlphaFoldDB" id="A0ABD2P7Y7"/>
<dbReference type="InterPro" id="IPR036728">
    <property type="entry name" value="PBP_GOBP_sf"/>
</dbReference>
<sequence length="193" mass="22134">MEIFSEKNLEKCLGSVELNNPYGNYGSYHPNGYGSNGYDSSNRYNGNYGNYDNDANNCNYDHRHNQYGYNNNRGNGYDSRGYNGYGGTYSSYLYGKGHTKRDIAFLRAKRSDTNEEQCISQCVFGYLEVLDDSRVPSETLVIKWLQEHLQDDMKRIKALRKARRCFGKLSTMDNKDGCDFSKSLSTCLNLELE</sequence>
<evidence type="ECO:0000313" key="1">
    <source>
        <dbReference type="EMBL" id="KAL3286797.1"/>
    </source>
</evidence>
<proteinExistence type="predicted"/>
<gene>
    <name evidence="1" type="ORF">HHI36_001291</name>
</gene>
<accession>A0ABD2P7Y7</accession>
<keyword evidence="2" id="KW-1185">Reference proteome</keyword>
<comment type="caution">
    <text evidence="1">The sequence shown here is derived from an EMBL/GenBank/DDBJ whole genome shotgun (WGS) entry which is preliminary data.</text>
</comment>
<protein>
    <submittedName>
        <fullName evidence="1">Uncharacterized protein</fullName>
    </submittedName>
</protein>
<dbReference type="SUPFAM" id="SSF47565">
    <property type="entry name" value="Insect pheromone/odorant-binding proteins"/>
    <property type="match status" value="1"/>
</dbReference>